<organism evidence="2 4">
    <name type="scientific">Adineta steineri</name>
    <dbReference type="NCBI Taxonomy" id="433720"/>
    <lineage>
        <taxon>Eukaryota</taxon>
        <taxon>Metazoa</taxon>
        <taxon>Spiralia</taxon>
        <taxon>Gnathifera</taxon>
        <taxon>Rotifera</taxon>
        <taxon>Eurotatoria</taxon>
        <taxon>Bdelloidea</taxon>
        <taxon>Adinetida</taxon>
        <taxon>Adinetidae</taxon>
        <taxon>Adineta</taxon>
    </lineage>
</organism>
<reference evidence="2" key="1">
    <citation type="submission" date="2021-02" db="EMBL/GenBank/DDBJ databases">
        <authorList>
            <person name="Nowell W R."/>
        </authorList>
    </citation>
    <scope>NUCLEOTIDE SEQUENCE</scope>
</reference>
<comment type="caution">
    <text evidence="2">The sequence shown here is derived from an EMBL/GenBank/DDBJ whole genome shotgun (WGS) entry which is preliminary data.</text>
</comment>
<evidence type="ECO:0000256" key="1">
    <source>
        <dbReference type="SAM" id="SignalP"/>
    </source>
</evidence>
<name>A0A815T2J5_9BILA</name>
<feature type="chain" id="PRO_5036228817" evidence="1">
    <location>
        <begin position="20"/>
        <end position="67"/>
    </location>
</feature>
<evidence type="ECO:0000313" key="2">
    <source>
        <dbReference type="EMBL" id="CAF1498805.1"/>
    </source>
</evidence>
<accession>A0A815T2J5</accession>
<feature type="signal peptide" evidence="1">
    <location>
        <begin position="1"/>
        <end position="19"/>
    </location>
</feature>
<dbReference type="Proteomes" id="UP000663868">
    <property type="component" value="Unassembled WGS sequence"/>
</dbReference>
<evidence type="ECO:0000313" key="4">
    <source>
        <dbReference type="Proteomes" id="UP000663860"/>
    </source>
</evidence>
<keyword evidence="1" id="KW-0732">Signal</keyword>
<protein>
    <submittedName>
        <fullName evidence="2">Uncharacterized protein</fullName>
    </submittedName>
</protein>
<dbReference type="AlphaFoldDB" id="A0A815T2J5"/>
<gene>
    <name evidence="2" type="ORF">IZO911_LOCUS44901</name>
    <name evidence="3" type="ORF">KXQ929_LOCUS41825</name>
</gene>
<dbReference type="Proteomes" id="UP000663860">
    <property type="component" value="Unassembled WGS sequence"/>
</dbReference>
<dbReference type="EMBL" id="CAJNOE010003102">
    <property type="protein sequence ID" value="CAF1498805.1"/>
    <property type="molecule type" value="Genomic_DNA"/>
</dbReference>
<evidence type="ECO:0000313" key="3">
    <source>
        <dbReference type="EMBL" id="CAF4232707.1"/>
    </source>
</evidence>
<dbReference type="EMBL" id="CAJOBB010009707">
    <property type="protein sequence ID" value="CAF4232707.1"/>
    <property type="molecule type" value="Genomic_DNA"/>
</dbReference>
<proteinExistence type="predicted"/>
<sequence>MRFLAGFVFLLAGITIVQCQSNIAQMNDFNAEIALIPKLQSSTNQLNTVLAQIPTSLSSTELQSLEE</sequence>